<keyword evidence="1" id="KW-0472">Membrane</keyword>
<sequence length="104" mass="11499">MKAGSCLHLIIIISLIAKPVVQIFCIVVRSLFALGGGYLLIIFVFFVMKGTTLKICPILVIMGRLSRIFLDVETFSIVSEVIKVILVIVNMLLDPVAPVAFYCR</sequence>
<reference evidence="2 3" key="2">
    <citation type="journal article" date="2017" name="Sci. Rep.">
        <title>A mobile pathogenicity chromosome in Fusarium oxysporum for infection of multiple cucurbit species.</title>
        <authorList>
            <person name="van Dam P."/>
            <person name="Fokkens L."/>
            <person name="Ayukawa Y."/>
            <person name="van der Gragt M."/>
            <person name="Ter Horst A."/>
            <person name="Brankovics B."/>
            <person name="Houterman P.M."/>
            <person name="Arie T."/>
            <person name="Rep M."/>
        </authorList>
    </citation>
    <scope>NUCLEOTIDE SEQUENCE [LARGE SCALE GENOMIC DNA]</scope>
    <source>
        <strain evidence="2 3">Forc016</strain>
    </source>
</reference>
<name>A0A2H3GIF7_FUSOX</name>
<dbReference type="AlphaFoldDB" id="A0A2H3GIF7"/>
<comment type="caution">
    <text evidence="2">The sequence shown here is derived from an EMBL/GenBank/DDBJ whole genome shotgun (WGS) entry which is preliminary data.</text>
</comment>
<dbReference type="EMBL" id="MABQ02000009">
    <property type="protein sequence ID" value="PCD27188.1"/>
    <property type="molecule type" value="Genomic_DNA"/>
</dbReference>
<accession>A0A2H3GIF7</accession>
<gene>
    <name evidence="2" type="ORF">AU210_013602</name>
</gene>
<keyword evidence="1" id="KW-0812">Transmembrane</keyword>
<dbReference type="Proteomes" id="UP000219602">
    <property type="component" value="Chromosome 11"/>
</dbReference>
<feature type="transmembrane region" description="Helical" evidence="1">
    <location>
        <begin position="68"/>
        <end position="92"/>
    </location>
</feature>
<keyword evidence="1" id="KW-1133">Transmembrane helix</keyword>
<evidence type="ECO:0000256" key="1">
    <source>
        <dbReference type="SAM" id="Phobius"/>
    </source>
</evidence>
<protein>
    <submittedName>
        <fullName evidence="2">Uncharacterized protein</fullName>
    </submittedName>
</protein>
<organism evidence="2 3">
    <name type="scientific">Fusarium oxysporum f. sp. radicis-cucumerinum</name>
    <dbReference type="NCBI Taxonomy" id="327505"/>
    <lineage>
        <taxon>Eukaryota</taxon>
        <taxon>Fungi</taxon>
        <taxon>Dikarya</taxon>
        <taxon>Ascomycota</taxon>
        <taxon>Pezizomycotina</taxon>
        <taxon>Sordariomycetes</taxon>
        <taxon>Hypocreomycetidae</taxon>
        <taxon>Hypocreales</taxon>
        <taxon>Nectriaceae</taxon>
        <taxon>Fusarium</taxon>
        <taxon>Fusarium oxysporum species complex</taxon>
    </lineage>
</organism>
<evidence type="ECO:0000313" key="2">
    <source>
        <dbReference type="EMBL" id="PCD27188.1"/>
    </source>
</evidence>
<reference evidence="2 3" key="1">
    <citation type="journal article" date="2016" name="Environ. Microbiol.">
        <title>Effector profiles distinguish formae speciales of Fusarium oxysporum.</title>
        <authorList>
            <person name="van Dam P."/>
            <person name="Fokkens L."/>
            <person name="Schmidt S.M."/>
            <person name="Linmans J.H."/>
            <person name="Kistler H.C."/>
            <person name="Ma L.J."/>
            <person name="Rep M."/>
        </authorList>
    </citation>
    <scope>NUCLEOTIDE SEQUENCE [LARGE SCALE GENOMIC DNA]</scope>
    <source>
        <strain evidence="2 3">Forc016</strain>
    </source>
</reference>
<evidence type="ECO:0000313" key="3">
    <source>
        <dbReference type="Proteomes" id="UP000219602"/>
    </source>
</evidence>
<proteinExistence type="predicted"/>